<dbReference type="PANTHER" id="PTHR17490">
    <property type="entry name" value="SUA5"/>
    <property type="match status" value="1"/>
</dbReference>
<dbReference type="PROSITE" id="PS51163">
    <property type="entry name" value="YRDC"/>
    <property type="match status" value="1"/>
</dbReference>
<feature type="domain" description="YrdC-like" evidence="14">
    <location>
        <begin position="13"/>
        <end position="200"/>
    </location>
</feature>
<dbReference type="PANTHER" id="PTHR17490:SF16">
    <property type="entry name" value="THREONYLCARBAMOYL-AMP SYNTHASE"/>
    <property type="match status" value="1"/>
</dbReference>
<evidence type="ECO:0000256" key="9">
    <source>
        <dbReference type="ARBA" id="ARBA00022741"/>
    </source>
</evidence>
<dbReference type="Gene3D" id="3.40.50.11030">
    <property type="entry name" value="Threonylcarbamoyl-AMP synthase, C-terminal domain"/>
    <property type="match status" value="1"/>
</dbReference>
<evidence type="ECO:0000256" key="4">
    <source>
        <dbReference type="ARBA" id="ARBA00015492"/>
    </source>
</evidence>
<evidence type="ECO:0000256" key="1">
    <source>
        <dbReference type="ARBA" id="ARBA00004496"/>
    </source>
</evidence>
<evidence type="ECO:0000259" key="14">
    <source>
        <dbReference type="PROSITE" id="PS51163"/>
    </source>
</evidence>
<keyword evidence="6 13" id="KW-0808">Transferase</keyword>
<dbReference type="GO" id="GO:0061710">
    <property type="term" value="F:L-threonylcarbamoyladenylate synthase"/>
    <property type="evidence" value="ECO:0007669"/>
    <property type="project" value="UniProtKB-EC"/>
</dbReference>
<dbReference type="Pfam" id="PF03481">
    <property type="entry name" value="Sua5_C"/>
    <property type="match status" value="1"/>
</dbReference>
<dbReference type="InterPro" id="IPR017945">
    <property type="entry name" value="DHBP_synth_RibB-like_a/b_dom"/>
</dbReference>
<evidence type="ECO:0000256" key="6">
    <source>
        <dbReference type="ARBA" id="ARBA00022679"/>
    </source>
</evidence>
<comment type="catalytic activity">
    <reaction evidence="12 13">
        <text>L-threonine + hydrogencarbonate + ATP = L-threonylcarbamoyladenylate + diphosphate + H2O</text>
        <dbReference type="Rhea" id="RHEA:36407"/>
        <dbReference type="ChEBI" id="CHEBI:15377"/>
        <dbReference type="ChEBI" id="CHEBI:17544"/>
        <dbReference type="ChEBI" id="CHEBI:30616"/>
        <dbReference type="ChEBI" id="CHEBI:33019"/>
        <dbReference type="ChEBI" id="CHEBI:57926"/>
        <dbReference type="ChEBI" id="CHEBI:73682"/>
        <dbReference type="EC" id="2.7.7.87"/>
    </reaction>
</comment>
<keyword evidence="8 13" id="KW-0548">Nucleotidyltransferase</keyword>
<organism evidence="15 16">
    <name type="scientific">Pseudobowmanella zhangzhouensis</name>
    <dbReference type="NCBI Taxonomy" id="1537679"/>
    <lineage>
        <taxon>Bacteria</taxon>
        <taxon>Pseudomonadati</taxon>
        <taxon>Pseudomonadota</taxon>
        <taxon>Gammaproteobacteria</taxon>
        <taxon>Alteromonadales</taxon>
        <taxon>Alteromonadaceae</taxon>
    </lineage>
</organism>
<evidence type="ECO:0000256" key="8">
    <source>
        <dbReference type="ARBA" id="ARBA00022695"/>
    </source>
</evidence>
<evidence type="ECO:0000313" key="15">
    <source>
        <dbReference type="EMBL" id="MFC6440297.1"/>
    </source>
</evidence>
<comment type="caution">
    <text evidence="15">The sequence shown here is derived from an EMBL/GenBank/DDBJ whole genome shotgun (WGS) entry which is preliminary data.</text>
</comment>
<evidence type="ECO:0000256" key="11">
    <source>
        <dbReference type="ARBA" id="ARBA00029774"/>
    </source>
</evidence>
<evidence type="ECO:0000256" key="5">
    <source>
        <dbReference type="ARBA" id="ARBA00022490"/>
    </source>
</evidence>
<gene>
    <name evidence="15" type="ORF">ACFP85_09080</name>
</gene>
<dbReference type="SUPFAM" id="SSF55821">
    <property type="entry name" value="YrdC/RibB"/>
    <property type="match status" value="1"/>
</dbReference>
<evidence type="ECO:0000256" key="3">
    <source>
        <dbReference type="ARBA" id="ARBA00012584"/>
    </source>
</evidence>
<dbReference type="InterPro" id="IPR005145">
    <property type="entry name" value="Sua5_C"/>
</dbReference>
<dbReference type="InterPro" id="IPR006070">
    <property type="entry name" value="Sua5-like_dom"/>
</dbReference>
<dbReference type="EMBL" id="JBHSUS010000001">
    <property type="protein sequence ID" value="MFC6440297.1"/>
    <property type="molecule type" value="Genomic_DNA"/>
</dbReference>
<keyword evidence="10 13" id="KW-0067">ATP-binding</keyword>
<dbReference type="InterPro" id="IPR038385">
    <property type="entry name" value="Sua5/YwlC_C"/>
</dbReference>
<comment type="function">
    <text evidence="13">Required for the formation of a threonylcarbamoyl group on adenosine at position 37 (t(6)A37) in tRNAs that read codons beginning with adenine.</text>
</comment>
<comment type="similarity">
    <text evidence="2 13">Belongs to the SUA5 family.</text>
</comment>
<evidence type="ECO:0000256" key="10">
    <source>
        <dbReference type="ARBA" id="ARBA00022840"/>
    </source>
</evidence>
<evidence type="ECO:0000256" key="12">
    <source>
        <dbReference type="ARBA" id="ARBA00048366"/>
    </source>
</evidence>
<reference evidence="16" key="1">
    <citation type="journal article" date="2019" name="Int. J. Syst. Evol. Microbiol.">
        <title>The Global Catalogue of Microorganisms (GCM) 10K type strain sequencing project: providing services to taxonomists for standard genome sequencing and annotation.</title>
        <authorList>
            <consortium name="The Broad Institute Genomics Platform"/>
            <consortium name="The Broad Institute Genome Sequencing Center for Infectious Disease"/>
            <person name="Wu L."/>
            <person name="Ma J."/>
        </authorList>
    </citation>
    <scope>NUCLEOTIDE SEQUENCE [LARGE SCALE GENOMIC DNA]</scope>
    <source>
        <strain evidence="16">CGMCC 1.16031</strain>
    </source>
</reference>
<dbReference type="EC" id="2.7.7.87" evidence="3 13"/>
<dbReference type="NCBIfam" id="TIGR00057">
    <property type="entry name" value="L-threonylcarbamoyladenylate synthase"/>
    <property type="match status" value="1"/>
</dbReference>
<keyword evidence="5 13" id="KW-0963">Cytoplasm</keyword>
<evidence type="ECO:0000256" key="2">
    <source>
        <dbReference type="ARBA" id="ARBA00007663"/>
    </source>
</evidence>
<dbReference type="RefSeq" id="WP_131258099.1">
    <property type="nucleotide sequence ID" value="NZ_JBHSUS010000001.1"/>
</dbReference>
<accession>A0ABW1XMC6</accession>
<sequence length="328" mass="35486">MPLSYTTRTLTLPDDLSDVVDLLQQGECVALPTETVFGLAADASNPDAVAKIFSAKQRPTNHPLIVHISDIHQAERWVTQVPDVAYQLADAFWPGPLSLLMHKHPHINASVTGGLDGIVLRAPNHPDFQAILQASKLGLAAPSANLYKSISPTSANHVLKTLGGRIAAVVETNTPPVCGIESTILDIRCFPPKLLRPGPISAAQISALLGVDVEVPLAHQQVVPGNVTKHYQPQTPAHLCDEQVIHARVTNQVTDRIAWLVYSSEAQTLLGDYPDVRVLSSEPADYARDLYHALHELDGLGCAQIMIETPPQDSAWLAVNDRLRRACA</sequence>
<proteinExistence type="inferred from homology"/>
<evidence type="ECO:0000256" key="7">
    <source>
        <dbReference type="ARBA" id="ARBA00022694"/>
    </source>
</evidence>
<name>A0ABW1XMC6_9ALTE</name>
<dbReference type="InterPro" id="IPR010923">
    <property type="entry name" value="T(6)A37_SUA5"/>
</dbReference>
<dbReference type="InterPro" id="IPR050156">
    <property type="entry name" value="TC-AMP_synthase_SUA5"/>
</dbReference>
<evidence type="ECO:0000256" key="13">
    <source>
        <dbReference type="PIRNR" id="PIRNR004930"/>
    </source>
</evidence>
<evidence type="ECO:0000313" key="16">
    <source>
        <dbReference type="Proteomes" id="UP001596364"/>
    </source>
</evidence>
<dbReference type="Pfam" id="PF01300">
    <property type="entry name" value="Sua5_yciO_yrdC"/>
    <property type="match status" value="1"/>
</dbReference>
<dbReference type="PIRSF" id="PIRSF004930">
    <property type="entry name" value="Tln_factor_SUA5"/>
    <property type="match status" value="1"/>
</dbReference>
<dbReference type="Gene3D" id="3.90.870.10">
    <property type="entry name" value="DHBP synthase"/>
    <property type="match status" value="1"/>
</dbReference>
<protein>
    <recommendedName>
        <fullName evidence="4 13">Threonylcarbamoyl-AMP synthase</fullName>
        <shortName evidence="13">TC-AMP synthase</shortName>
        <ecNumber evidence="3 13">2.7.7.87</ecNumber>
    </recommendedName>
    <alternativeName>
        <fullName evidence="11 13">L-threonylcarbamoyladenylate synthase</fullName>
    </alternativeName>
</protein>
<keyword evidence="9 13" id="KW-0547">Nucleotide-binding</keyword>
<keyword evidence="16" id="KW-1185">Reference proteome</keyword>
<dbReference type="Proteomes" id="UP001596364">
    <property type="component" value="Unassembled WGS sequence"/>
</dbReference>
<keyword evidence="7 13" id="KW-0819">tRNA processing</keyword>
<comment type="subcellular location">
    <subcellularLocation>
        <location evidence="1 13">Cytoplasm</location>
    </subcellularLocation>
</comment>